<keyword evidence="4" id="KW-1185">Reference proteome</keyword>
<feature type="transmembrane region" description="Helical" evidence="2">
    <location>
        <begin position="122"/>
        <end position="143"/>
    </location>
</feature>
<feature type="transmembrane region" description="Helical" evidence="2">
    <location>
        <begin position="44"/>
        <end position="65"/>
    </location>
</feature>
<reference evidence="3 4" key="2">
    <citation type="submission" date="2020-03" db="EMBL/GenBank/DDBJ databases">
        <authorList>
            <person name="Ichikawa N."/>
            <person name="Kimura A."/>
            <person name="Kitahashi Y."/>
            <person name="Uohara A."/>
        </authorList>
    </citation>
    <scope>NUCLEOTIDE SEQUENCE [LARGE SCALE GENOMIC DNA]</scope>
    <source>
        <strain evidence="3 4">NBRC 105367</strain>
    </source>
</reference>
<feature type="transmembrane region" description="Helical" evidence="2">
    <location>
        <begin position="163"/>
        <end position="185"/>
    </location>
</feature>
<evidence type="ECO:0000256" key="1">
    <source>
        <dbReference type="SAM" id="MobiDB-lite"/>
    </source>
</evidence>
<reference evidence="3 4" key="1">
    <citation type="submission" date="2020-03" db="EMBL/GenBank/DDBJ databases">
        <title>Whole genome shotgun sequence of Phytohabitans suffuscus NBRC 105367.</title>
        <authorList>
            <person name="Komaki H."/>
            <person name="Tamura T."/>
        </authorList>
    </citation>
    <scope>NUCLEOTIDE SEQUENCE [LARGE SCALE GENOMIC DNA]</scope>
    <source>
        <strain evidence="3 4">NBRC 105367</strain>
    </source>
</reference>
<feature type="transmembrane region" description="Helical" evidence="2">
    <location>
        <begin position="192"/>
        <end position="212"/>
    </location>
</feature>
<evidence type="ECO:0000313" key="4">
    <source>
        <dbReference type="Proteomes" id="UP000503011"/>
    </source>
</evidence>
<evidence type="ECO:0000313" key="3">
    <source>
        <dbReference type="EMBL" id="BCB91532.1"/>
    </source>
</evidence>
<dbReference type="Proteomes" id="UP000503011">
    <property type="component" value="Chromosome"/>
</dbReference>
<feature type="region of interest" description="Disordered" evidence="1">
    <location>
        <begin position="1"/>
        <end position="22"/>
    </location>
</feature>
<feature type="transmembrane region" description="Helical" evidence="2">
    <location>
        <begin position="241"/>
        <end position="261"/>
    </location>
</feature>
<gene>
    <name evidence="3" type="ORF">Psuf_088450</name>
</gene>
<proteinExistence type="predicted"/>
<organism evidence="3 4">
    <name type="scientific">Phytohabitans suffuscus</name>
    <dbReference type="NCBI Taxonomy" id="624315"/>
    <lineage>
        <taxon>Bacteria</taxon>
        <taxon>Bacillati</taxon>
        <taxon>Actinomycetota</taxon>
        <taxon>Actinomycetes</taxon>
        <taxon>Micromonosporales</taxon>
        <taxon>Micromonosporaceae</taxon>
    </lineage>
</organism>
<keyword evidence="2" id="KW-0472">Membrane</keyword>
<dbReference type="EMBL" id="AP022871">
    <property type="protein sequence ID" value="BCB91532.1"/>
    <property type="molecule type" value="Genomic_DNA"/>
</dbReference>
<sequence length="266" mass="27546">MTATATATATPAVPTPRASAAGRPSVGRLTLVELRKMTDTRAGFWLLAVTALGYAALVAVMFFAADPPEQTFYGFFQITMLPSAVLLPVIGILAVTGEWTQRGALTTFTLVPERQRVAAAKLLAGVALAAASVAAGLLFAALGNLAGVAFTDGDGSWQLTAGALGSAVLLQVVNITMGVAFGMLLMSSPLAIVLYFLLPTVWSVLTSMIGALRTAAEWLDLGVTSMPLAENAMSGSDWPKLAASVGLWVVLPLAAGLVRLVRREVS</sequence>
<feature type="transmembrane region" description="Helical" evidence="2">
    <location>
        <begin position="71"/>
        <end position="95"/>
    </location>
</feature>
<name>A0A6F8YZL3_9ACTN</name>
<keyword evidence="2" id="KW-0812">Transmembrane</keyword>
<feature type="compositionally biased region" description="Low complexity" evidence="1">
    <location>
        <begin position="1"/>
        <end position="21"/>
    </location>
</feature>
<evidence type="ECO:0000256" key="2">
    <source>
        <dbReference type="SAM" id="Phobius"/>
    </source>
</evidence>
<accession>A0A6F8YZL3</accession>
<protein>
    <submittedName>
        <fullName evidence="3">Uncharacterized protein</fullName>
    </submittedName>
</protein>
<dbReference type="KEGG" id="psuu:Psuf_088450"/>
<dbReference type="RefSeq" id="WP_173164681.1">
    <property type="nucleotide sequence ID" value="NZ_AP022871.1"/>
</dbReference>
<dbReference type="AlphaFoldDB" id="A0A6F8YZL3"/>
<keyword evidence="2" id="KW-1133">Transmembrane helix</keyword>